<gene>
    <name evidence="2" type="ORF">M5D96_003575</name>
</gene>
<dbReference type="Proteomes" id="UP001059596">
    <property type="component" value="Unassembled WGS sequence"/>
</dbReference>
<dbReference type="EMBL" id="JAMKOV010000002">
    <property type="protein sequence ID" value="KAI8042273.1"/>
    <property type="molecule type" value="Genomic_DNA"/>
</dbReference>
<protein>
    <recommendedName>
        <fullName evidence="1">PH domain-containing protein</fullName>
    </recommendedName>
</protein>
<dbReference type="PANTHER" id="PTHR47644">
    <property type="entry name" value="AGAP008221-PA"/>
    <property type="match status" value="1"/>
</dbReference>
<dbReference type="PROSITE" id="PS50003">
    <property type="entry name" value="PH_DOMAIN"/>
    <property type="match status" value="1"/>
</dbReference>
<keyword evidence="3" id="KW-1185">Reference proteome</keyword>
<dbReference type="AlphaFoldDB" id="A0A9P9YSG2"/>
<sequence length="69" mass="8319">MHEQLEPPSQPIFSGYLWRQSGQAKGAPNSKKWVRRWFSLRPDNCLYYYKTEDVSRHLYDLNLYSHSQN</sequence>
<feature type="domain" description="PH" evidence="1">
    <location>
        <begin position="10"/>
        <end position="69"/>
    </location>
</feature>
<dbReference type="SUPFAM" id="SSF50729">
    <property type="entry name" value="PH domain-like"/>
    <property type="match status" value="1"/>
</dbReference>
<proteinExistence type="predicted"/>
<name>A0A9P9YSG2_9MUSC</name>
<dbReference type="InterPro" id="IPR001849">
    <property type="entry name" value="PH_domain"/>
</dbReference>
<comment type="caution">
    <text evidence="2">The sequence shown here is derived from an EMBL/GenBank/DDBJ whole genome shotgun (WGS) entry which is preliminary data.</text>
</comment>
<organism evidence="2 3">
    <name type="scientific">Drosophila gunungcola</name>
    <name type="common">fruit fly</name>
    <dbReference type="NCBI Taxonomy" id="103775"/>
    <lineage>
        <taxon>Eukaryota</taxon>
        <taxon>Metazoa</taxon>
        <taxon>Ecdysozoa</taxon>
        <taxon>Arthropoda</taxon>
        <taxon>Hexapoda</taxon>
        <taxon>Insecta</taxon>
        <taxon>Pterygota</taxon>
        <taxon>Neoptera</taxon>
        <taxon>Endopterygota</taxon>
        <taxon>Diptera</taxon>
        <taxon>Brachycera</taxon>
        <taxon>Muscomorpha</taxon>
        <taxon>Ephydroidea</taxon>
        <taxon>Drosophilidae</taxon>
        <taxon>Drosophila</taxon>
        <taxon>Sophophora</taxon>
    </lineage>
</organism>
<dbReference type="Pfam" id="PF00169">
    <property type="entry name" value="PH"/>
    <property type="match status" value="1"/>
</dbReference>
<dbReference type="Gene3D" id="2.30.29.30">
    <property type="entry name" value="Pleckstrin-homology domain (PH domain)/Phosphotyrosine-binding domain (PTB)"/>
    <property type="match status" value="1"/>
</dbReference>
<accession>A0A9P9YSG2</accession>
<dbReference type="PANTHER" id="PTHR47644:SF1">
    <property type="entry name" value="PDZ DOMAIN-CONTAINING PROTEIN"/>
    <property type="match status" value="1"/>
</dbReference>
<evidence type="ECO:0000313" key="3">
    <source>
        <dbReference type="Proteomes" id="UP001059596"/>
    </source>
</evidence>
<dbReference type="InterPro" id="IPR011993">
    <property type="entry name" value="PH-like_dom_sf"/>
</dbReference>
<evidence type="ECO:0000313" key="2">
    <source>
        <dbReference type="EMBL" id="KAI8042273.1"/>
    </source>
</evidence>
<reference evidence="2" key="1">
    <citation type="journal article" date="2023" name="Genome Biol. Evol.">
        <title>Long-read-based Genome Assembly of Drosophila gunungcola Reveals Fewer Chemosensory Genes in Flower-breeding Species.</title>
        <authorList>
            <person name="Negi A."/>
            <person name="Liao B.Y."/>
            <person name="Yeh S.D."/>
        </authorList>
    </citation>
    <scope>NUCLEOTIDE SEQUENCE</scope>
    <source>
        <strain evidence="2">Sukarami</strain>
    </source>
</reference>
<evidence type="ECO:0000259" key="1">
    <source>
        <dbReference type="PROSITE" id="PS50003"/>
    </source>
</evidence>